<name>A0A9W9KNA0_9EURO</name>
<evidence type="ECO:0000313" key="3">
    <source>
        <dbReference type="EMBL" id="KAJ5111811.1"/>
    </source>
</evidence>
<organism evidence="3 4">
    <name type="scientific">Penicillium alfredii</name>
    <dbReference type="NCBI Taxonomy" id="1506179"/>
    <lineage>
        <taxon>Eukaryota</taxon>
        <taxon>Fungi</taxon>
        <taxon>Dikarya</taxon>
        <taxon>Ascomycota</taxon>
        <taxon>Pezizomycotina</taxon>
        <taxon>Eurotiomycetes</taxon>
        <taxon>Eurotiomycetidae</taxon>
        <taxon>Eurotiales</taxon>
        <taxon>Aspergillaceae</taxon>
        <taxon>Penicillium</taxon>
    </lineage>
</organism>
<keyword evidence="1" id="KW-0175">Coiled coil</keyword>
<evidence type="ECO:0000256" key="2">
    <source>
        <dbReference type="SAM" id="MobiDB-lite"/>
    </source>
</evidence>
<protein>
    <submittedName>
        <fullName evidence="3">Uncharacterized protein</fullName>
    </submittedName>
</protein>
<dbReference type="Proteomes" id="UP001141434">
    <property type="component" value="Unassembled WGS sequence"/>
</dbReference>
<reference evidence="3" key="2">
    <citation type="journal article" date="2023" name="IMA Fungus">
        <title>Comparative genomic study of the Penicillium genus elucidates a diverse pangenome and 15 lateral gene transfer events.</title>
        <authorList>
            <person name="Petersen C."/>
            <person name="Sorensen T."/>
            <person name="Nielsen M.R."/>
            <person name="Sondergaard T.E."/>
            <person name="Sorensen J.L."/>
            <person name="Fitzpatrick D.A."/>
            <person name="Frisvad J.C."/>
            <person name="Nielsen K.L."/>
        </authorList>
    </citation>
    <scope>NUCLEOTIDE SEQUENCE</scope>
    <source>
        <strain evidence="3">IBT 34128</strain>
    </source>
</reference>
<accession>A0A9W9KNA0</accession>
<proteinExistence type="predicted"/>
<feature type="region of interest" description="Disordered" evidence="2">
    <location>
        <begin position="175"/>
        <end position="195"/>
    </location>
</feature>
<evidence type="ECO:0000313" key="4">
    <source>
        <dbReference type="Proteomes" id="UP001141434"/>
    </source>
</evidence>
<feature type="compositionally biased region" description="Basic and acidic residues" evidence="2">
    <location>
        <begin position="183"/>
        <end position="195"/>
    </location>
</feature>
<gene>
    <name evidence="3" type="ORF">NUU61_001441</name>
</gene>
<keyword evidence="4" id="KW-1185">Reference proteome</keyword>
<comment type="caution">
    <text evidence="3">The sequence shown here is derived from an EMBL/GenBank/DDBJ whole genome shotgun (WGS) entry which is preliminary data.</text>
</comment>
<reference evidence="3" key="1">
    <citation type="submission" date="2022-11" db="EMBL/GenBank/DDBJ databases">
        <authorList>
            <person name="Petersen C."/>
        </authorList>
    </citation>
    <scope>NUCLEOTIDE SEQUENCE</scope>
    <source>
        <strain evidence="3">IBT 34128</strain>
    </source>
</reference>
<dbReference type="GeneID" id="81391191"/>
<dbReference type="EMBL" id="JAPMSZ010000002">
    <property type="protein sequence ID" value="KAJ5111811.1"/>
    <property type="molecule type" value="Genomic_DNA"/>
</dbReference>
<feature type="coiled-coil region" evidence="1">
    <location>
        <begin position="100"/>
        <end position="162"/>
    </location>
</feature>
<evidence type="ECO:0000256" key="1">
    <source>
        <dbReference type="SAM" id="Coils"/>
    </source>
</evidence>
<sequence length="195" mass="21980">DRLGLTIAPSQIRLRPAAEDGYAWSATEANAWMLQSNLSNGTVGLYRAICEALGQSLEAVTPQVLQEPRSSRGASAGEEAGELLIYGMNIQQAHCRDHENESFTGTIRRLERESRDLSAELDRTQVRLEEVSSERRQCQAKIRHFQEELERSQILASQLRSELAELRAGTMEAMQVLQKHQHHEREVPGPHEDEP</sequence>
<feature type="non-terminal residue" evidence="3">
    <location>
        <position position="1"/>
    </location>
</feature>
<dbReference type="OrthoDB" id="5428321at2759"/>
<dbReference type="AlphaFoldDB" id="A0A9W9KNA0"/>
<dbReference type="RefSeq" id="XP_056515290.1">
    <property type="nucleotide sequence ID" value="XM_056652023.1"/>
</dbReference>